<evidence type="ECO:0000313" key="1">
    <source>
        <dbReference type="EMBL" id="KAK7482707.1"/>
    </source>
</evidence>
<evidence type="ECO:0000313" key="2">
    <source>
        <dbReference type="Proteomes" id="UP001519460"/>
    </source>
</evidence>
<dbReference type="AlphaFoldDB" id="A0ABD0K5I6"/>
<reference evidence="1 2" key="1">
    <citation type="journal article" date="2023" name="Sci. Data">
        <title>Genome assembly of the Korean intertidal mud-creeper Batillaria attramentaria.</title>
        <authorList>
            <person name="Patra A.K."/>
            <person name="Ho P.T."/>
            <person name="Jun S."/>
            <person name="Lee S.J."/>
            <person name="Kim Y."/>
            <person name="Won Y.J."/>
        </authorList>
    </citation>
    <scope>NUCLEOTIDE SEQUENCE [LARGE SCALE GENOMIC DNA]</scope>
    <source>
        <strain evidence="1">Wonlab-2016</strain>
    </source>
</reference>
<keyword evidence="2" id="KW-1185">Reference proteome</keyword>
<comment type="caution">
    <text evidence="1">The sequence shown here is derived from an EMBL/GenBank/DDBJ whole genome shotgun (WGS) entry which is preliminary data.</text>
</comment>
<gene>
    <name evidence="1" type="ORF">BaRGS_00026005</name>
</gene>
<organism evidence="1 2">
    <name type="scientific">Batillaria attramentaria</name>
    <dbReference type="NCBI Taxonomy" id="370345"/>
    <lineage>
        <taxon>Eukaryota</taxon>
        <taxon>Metazoa</taxon>
        <taxon>Spiralia</taxon>
        <taxon>Lophotrochozoa</taxon>
        <taxon>Mollusca</taxon>
        <taxon>Gastropoda</taxon>
        <taxon>Caenogastropoda</taxon>
        <taxon>Sorbeoconcha</taxon>
        <taxon>Cerithioidea</taxon>
        <taxon>Batillariidae</taxon>
        <taxon>Batillaria</taxon>
    </lineage>
</organism>
<accession>A0ABD0K5I6</accession>
<proteinExistence type="predicted"/>
<name>A0ABD0K5I6_9CAEN</name>
<sequence>MVVSEEMLVTEEVFSAGVTEEVSGLVVSEEVFRVYVTEEVFSAGVTKEVFGVVVIEEVVGAMLTDDLFGVLVSKEIFVQLSVSICSSMSLAPHTTLRSTLNLPSLPPLTESMTVLIILVFTSANDVPESSSLDFRRRV</sequence>
<dbReference type="EMBL" id="JACVVK020000239">
    <property type="protein sequence ID" value="KAK7482707.1"/>
    <property type="molecule type" value="Genomic_DNA"/>
</dbReference>
<dbReference type="Proteomes" id="UP001519460">
    <property type="component" value="Unassembled WGS sequence"/>
</dbReference>
<protein>
    <submittedName>
        <fullName evidence="1">Uncharacterized protein</fullName>
    </submittedName>
</protein>